<sequence length="104" mass="12281">MSFFEFNVVFFVIDFVVLYFYIKKIKCPKCDNISKAVTYREMGMSGLALILAWVAYDLYYGKPVEILGYSLLILSDVYLFLYKDTFYCRHCMKGIPFTEEDIIK</sequence>
<keyword evidence="3" id="KW-1185">Reference proteome</keyword>
<organism evidence="2 3">
    <name type="scientific">Maridesulfovibrio salexigens (strain ATCC 14822 / DSM 2638 / NCIMB 8403 / VKM B-1763)</name>
    <name type="common">Desulfovibrio salexigens</name>
    <dbReference type="NCBI Taxonomy" id="526222"/>
    <lineage>
        <taxon>Bacteria</taxon>
        <taxon>Pseudomonadati</taxon>
        <taxon>Thermodesulfobacteriota</taxon>
        <taxon>Desulfovibrionia</taxon>
        <taxon>Desulfovibrionales</taxon>
        <taxon>Desulfovibrionaceae</taxon>
        <taxon>Maridesulfovibrio</taxon>
    </lineage>
</organism>
<feature type="transmembrane region" description="Helical" evidence="1">
    <location>
        <begin position="42"/>
        <end position="60"/>
    </location>
</feature>
<dbReference type="KEGG" id="dsa:Desal_2486"/>
<evidence type="ECO:0000313" key="2">
    <source>
        <dbReference type="EMBL" id="ACS80542.1"/>
    </source>
</evidence>
<dbReference type="EMBL" id="CP001649">
    <property type="protein sequence ID" value="ACS80542.1"/>
    <property type="molecule type" value="Genomic_DNA"/>
</dbReference>
<gene>
    <name evidence="2" type="ordered locus">Desal_2486</name>
</gene>
<name>C6BY12_MARSD</name>
<keyword evidence="1" id="KW-1133">Transmembrane helix</keyword>
<keyword evidence="1" id="KW-0472">Membrane</keyword>
<dbReference type="Proteomes" id="UP000002601">
    <property type="component" value="Chromosome"/>
</dbReference>
<evidence type="ECO:0000256" key="1">
    <source>
        <dbReference type="SAM" id="Phobius"/>
    </source>
</evidence>
<keyword evidence="1" id="KW-0812">Transmembrane</keyword>
<proteinExistence type="predicted"/>
<dbReference type="STRING" id="526222.Desal_2486"/>
<dbReference type="AlphaFoldDB" id="C6BY12"/>
<dbReference type="HOGENOM" id="CLU_2245544_0_0_7"/>
<feature type="transmembrane region" description="Helical" evidence="1">
    <location>
        <begin position="6"/>
        <end position="22"/>
    </location>
</feature>
<reference evidence="2 3" key="1">
    <citation type="submission" date="2009-06" db="EMBL/GenBank/DDBJ databases">
        <title>Complete sequence of Desulfovibrio salexigens DSM 2638.</title>
        <authorList>
            <consortium name="US DOE Joint Genome Institute"/>
            <person name="Lucas S."/>
            <person name="Copeland A."/>
            <person name="Lapidus A."/>
            <person name="Glavina del Rio T."/>
            <person name="Tice H."/>
            <person name="Bruce D."/>
            <person name="Goodwin L."/>
            <person name="Pitluck S."/>
            <person name="Munk A.C."/>
            <person name="Brettin T."/>
            <person name="Detter J.C."/>
            <person name="Han C."/>
            <person name="Tapia R."/>
            <person name="Larimer F."/>
            <person name="Land M."/>
            <person name="Hauser L."/>
            <person name="Kyrpides N."/>
            <person name="Anderson I."/>
            <person name="Wall J.D."/>
            <person name="Arkin A.P."/>
            <person name="Dehal P."/>
            <person name="Chivian D."/>
            <person name="Giles B."/>
            <person name="Hazen T.C."/>
        </authorList>
    </citation>
    <scope>NUCLEOTIDE SEQUENCE [LARGE SCALE GENOMIC DNA]</scope>
    <source>
        <strain evidence="3">ATCC 14822 / DSM 2638 / NCIMB 8403 / VKM B-1763</strain>
    </source>
</reference>
<accession>C6BY12</accession>
<evidence type="ECO:0000313" key="3">
    <source>
        <dbReference type="Proteomes" id="UP000002601"/>
    </source>
</evidence>
<protein>
    <submittedName>
        <fullName evidence="2">Uncharacterized protein</fullName>
    </submittedName>
</protein>
<dbReference type="RefSeq" id="WP_015852358.1">
    <property type="nucleotide sequence ID" value="NC_012881.1"/>
</dbReference>
<feature type="transmembrane region" description="Helical" evidence="1">
    <location>
        <begin position="66"/>
        <end position="82"/>
    </location>
</feature>